<organism evidence="2 3">
    <name type="scientific">Taxus chinensis</name>
    <name type="common">Chinese yew</name>
    <name type="synonym">Taxus wallichiana var. chinensis</name>
    <dbReference type="NCBI Taxonomy" id="29808"/>
    <lineage>
        <taxon>Eukaryota</taxon>
        <taxon>Viridiplantae</taxon>
        <taxon>Streptophyta</taxon>
        <taxon>Embryophyta</taxon>
        <taxon>Tracheophyta</taxon>
        <taxon>Spermatophyta</taxon>
        <taxon>Pinopsida</taxon>
        <taxon>Pinidae</taxon>
        <taxon>Conifers II</taxon>
        <taxon>Cupressales</taxon>
        <taxon>Taxaceae</taxon>
        <taxon>Taxus</taxon>
    </lineage>
</organism>
<dbReference type="PANTHER" id="PTHR33223:SF6">
    <property type="entry name" value="CCHC-TYPE DOMAIN-CONTAINING PROTEIN"/>
    <property type="match status" value="1"/>
</dbReference>
<name>A0AA38C981_TAXCH</name>
<comment type="caution">
    <text evidence="2">The sequence shown here is derived from an EMBL/GenBank/DDBJ whole genome shotgun (WGS) entry which is preliminary data.</text>
</comment>
<dbReference type="InterPro" id="IPR005162">
    <property type="entry name" value="Retrotrans_gag_dom"/>
</dbReference>
<gene>
    <name evidence="2" type="ORF">KI387_038519</name>
</gene>
<dbReference type="PANTHER" id="PTHR33223">
    <property type="entry name" value="CCHC-TYPE DOMAIN-CONTAINING PROTEIN"/>
    <property type="match status" value="1"/>
</dbReference>
<reference evidence="2 3" key="1">
    <citation type="journal article" date="2021" name="Nat. Plants">
        <title>The Taxus genome provides insights into paclitaxel biosynthesis.</title>
        <authorList>
            <person name="Xiong X."/>
            <person name="Gou J."/>
            <person name="Liao Q."/>
            <person name="Li Y."/>
            <person name="Zhou Q."/>
            <person name="Bi G."/>
            <person name="Li C."/>
            <person name="Du R."/>
            <person name="Wang X."/>
            <person name="Sun T."/>
            <person name="Guo L."/>
            <person name="Liang H."/>
            <person name="Lu P."/>
            <person name="Wu Y."/>
            <person name="Zhang Z."/>
            <person name="Ro D.K."/>
            <person name="Shang Y."/>
            <person name="Huang S."/>
            <person name="Yan J."/>
        </authorList>
    </citation>
    <scope>NUCLEOTIDE SEQUENCE [LARGE SCALE GENOMIC DNA]</scope>
    <source>
        <strain evidence="2">Ta-2019</strain>
    </source>
</reference>
<proteinExistence type="predicted"/>
<dbReference type="AlphaFoldDB" id="A0AA38C981"/>
<evidence type="ECO:0000259" key="1">
    <source>
        <dbReference type="Pfam" id="PF03732"/>
    </source>
</evidence>
<sequence>VVPQDVINRLPKFQGNNAITSDQHLKLFVNIMEDFEIEFEDVYIKLFIHTLEDDARDWYKSFPDNSMDSWTEMKNAFRLQYGDKTNLRFCLSEFENIKKNPNESVHDFNTRFNKTLRIFHVNLRACDESCLIKYTEAFEKKDAYYLRDKNPDTL</sequence>
<feature type="non-terminal residue" evidence="2">
    <location>
        <position position="1"/>
    </location>
</feature>
<dbReference type="OMA" id="HAIPEKA"/>
<evidence type="ECO:0000313" key="3">
    <source>
        <dbReference type="Proteomes" id="UP000824469"/>
    </source>
</evidence>
<protein>
    <recommendedName>
        <fullName evidence="1">Retrotransposon gag domain-containing protein</fullName>
    </recommendedName>
</protein>
<dbReference type="EMBL" id="JAHRHJ020000011">
    <property type="protein sequence ID" value="KAH9294931.1"/>
    <property type="molecule type" value="Genomic_DNA"/>
</dbReference>
<feature type="non-terminal residue" evidence="2">
    <location>
        <position position="154"/>
    </location>
</feature>
<dbReference type="Proteomes" id="UP000824469">
    <property type="component" value="Unassembled WGS sequence"/>
</dbReference>
<dbReference type="Pfam" id="PF03732">
    <property type="entry name" value="Retrotrans_gag"/>
    <property type="match status" value="1"/>
</dbReference>
<keyword evidence="3" id="KW-1185">Reference proteome</keyword>
<accession>A0AA38C981</accession>
<evidence type="ECO:0000313" key="2">
    <source>
        <dbReference type="EMBL" id="KAH9294931.1"/>
    </source>
</evidence>
<feature type="domain" description="Retrotransposon gag" evidence="1">
    <location>
        <begin position="45"/>
        <end position="117"/>
    </location>
</feature>